<dbReference type="Gene3D" id="3.30.60.190">
    <property type="match status" value="1"/>
</dbReference>
<dbReference type="EMBL" id="CAJVPK010000019">
    <property type="protein sequence ID" value="CAG8433797.1"/>
    <property type="molecule type" value="Genomic_DNA"/>
</dbReference>
<dbReference type="GO" id="GO:0000492">
    <property type="term" value="P:box C/D snoRNP assembly"/>
    <property type="evidence" value="ECO:0007669"/>
    <property type="project" value="TreeGrafter"/>
</dbReference>
<evidence type="ECO:0000259" key="15">
    <source>
        <dbReference type="PROSITE" id="PS51083"/>
    </source>
</evidence>
<keyword evidence="5 13" id="KW-0863">Zinc-finger</keyword>
<dbReference type="CDD" id="cd23023">
    <property type="entry name" value="zf-HIT_BCD1"/>
    <property type="match status" value="1"/>
</dbReference>
<feature type="region of interest" description="Disordered" evidence="14">
    <location>
        <begin position="1"/>
        <end position="26"/>
    </location>
</feature>
<evidence type="ECO:0000256" key="8">
    <source>
        <dbReference type="ARBA" id="ARBA00049598"/>
    </source>
</evidence>
<comment type="subunit">
    <text evidence="10">Interacts with FBL, SNU13, NOP58, NUFIP1, RUVBL1, RUVBL2 and TAF9. Interacts (via HIT-type zinc finger) with the RUVBL1/RUVBL2 complex in the presence of ADP.</text>
</comment>
<dbReference type="GO" id="GO:0005634">
    <property type="term" value="C:nucleus"/>
    <property type="evidence" value="ECO:0007669"/>
    <property type="project" value="TreeGrafter"/>
</dbReference>
<proteinExistence type="inferred from homology"/>
<dbReference type="PROSITE" id="PS51083">
    <property type="entry name" value="ZF_HIT"/>
    <property type="match status" value="1"/>
</dbReference>
<evidence type="ECO:0000256" key="2">
    <source>
        <dbReference type="ARBA" id="ARBA00022517"/>
    </source>
</evidence>
<evidence type="ECO:0000256" key="7">
    <source>
        <dbReference type="ARBA" id="ARBA00022843"/>
    </source>
</evidence>
<evidence type="ECO:0000256" key="11">
    <source>
        <dbReference type="ARBA" id="ARBA00068630"/>
    </source>
</evidence>
<reference evidence="16" key="1">
    <citation type="submission" date="2021-06" db="EMBL/GenBank/DDBJ databases">
        <authorList>
            <person name="Kallberg Y."/>
            <person name="Tangrot J."/>
            <person name="Rosling A."/>
        </authorList>
    </citation>
    <scope>NUCLEOTIDE SEQUENCE</scope>
    <source>
        <strain evidence="16">AZ414A</strain>
    </source>
</reference>
<gene>
    <name evidence="16" type="ORF">DEBURN_LOCUS579</name>
</gene>
<evidence type="ECO:0000256" key="13">
    <source>
        <dbReference type="PROSITE-ProRule" id="PRU00453"/>
    </source>
</evidence>
<comment type="caution">
    <text evidence="16">The sequence shown here is derived from an EMBL/GenBank/DDBJ whole genome shotgun (WGS) entry which is preliminary data.</text>
</comment>
<dbReference type="GO" id="GO:0008270">
    <property type="term" value="F:zinc ion binding"/>
    <property type="evidence" value="ECO:0007669"/>
    <property type="project" value="UniProtKB-UniRule"/>
</dbReference>
<evidence type="ECO:0000256" key="6">
    <source>
        <dbReference type="ARBA" id="ARBA00022833"/>
    </source>
</evidence>
<dbReference type="GO" id="GO:0070761">
    <property type="term" value="C:pre-snoRNP complex"/>
    <property type="evidence" value="ECO:0007669"/>
    <property type="project" value="TreeGrafter"/>
</dbReference>
<evidence type="ECO:0000256" key="12">
    <source>
        <dbReference type="ARBA" id="ARBA00077531"/>
    </source>
</evidence>
<organism evidence="16 17">
    <name type="scientific">Diversispora eburnea</name>
    <dbReference type="NCBI Taxonomy" id="1213867"/>
    <lineage>
        <taxon>Eukaryota</taxon>
        <taxon>Fungi</taxon>
        <taxon>Fungi incertae sedis</taxon>
        <taxon>Mucoromycota</taxon>
        <taxon>Glomeromycotina</taxon>
        <taxon>Glomeromycetes</taxon>
        <taxon>Diversisporales</taxon>
        <taxon>Diversisporaceae</taxon>
        <taxon>Diversispora</taxon>
    </lineage>
</organism>
<protein>
    <recommendedName>
        <fullName evidence="11">Box C/D snoRNA protein 1</fullName>
    </recommendedName>
    <alternativeName>
        <fullName evidence="12">Zinc finger HIT domain-containing protein 6</fullName>
    </alternativeName>
</protein>
<dbReference type="PANTHER" id="PTHR13483">
    <property type="entry name" value="BOX C_D SNORNA PROTEIN 1-RELATED"/>
    <property type="match status" value="1"/>
</dbReference>
<evidence type="ECO:0000256" key="4">
    <source>
        <dbReference type="ARBA" id="ARBA00022723"/>
    </source>
</evidence>
<dbReference type="FunFam" id="3.30.60.190:FF:000001">
    <property type="entry name" value="box C/D snoRNA protein 1"/>
    <property type="match status" value="1"/>
</dbReference>
<dbReference type="OrthoDB" id="272357at2759"/>
<keyword evidence="7" id="KW-0832">Ubl conjugation</keyword>
<accession>A0A9N8YK56</accession>
<keyword evidence="17" id="KW-1185">Reference proteome</keyword>
<feature type="domain" description="HIT-type" evidence="15">
    <location>
        <begin position="38"/>
        <end position="72"/>
    </location>
</feature>
<comment type="similarity">
    <text evidence="9">Belongs to the BCD1 family.</text>
</comment>
<dbReference type="InterPro" id="IPR007529">
    <property type="entry name" value="Znf_HIT"/>
</dbReference>
<dbReference type="Proteomes" id="UP000789706">
    <property type="component" value="Unassembled WGS sequence"/>
</dbReference>
<dbReference type="PANTHER" id="PTHR13483:SF3">
    <property type="entry name" value="BOX C_D SNORNA PROTEIN 1"/>
    <property type="match status" value="1"/>
</dbReference>
<dbReference type="GO" id="GO:0048254">
    <property type="term" value="P:snoRNA localization"/>
    <property type="evidence" value="ECO:0007669"/>
    <property type="project" value="TreeGrafter"/>
</dbReference>
<sequence length="148" mass="17258">MSPYTKRKMEENSEISDNISASQQITDNSENVTNPKICQICNNDDWKYKCPRCEFLTCSLTCSKLHKEKYNCNGIRSKTSFIPLNKYGYQELMNGKDLSRVIDATHRARIDQTNSQQKKFSKNLGKKKLYKTRQRGQKRYTKGSNIIK</sequence>
<evidence type="ECO:0000256" key="10">
    <source>
        <dbReference type="ARBA" id="ARBA00061949"/>
    </source>
</evidence>
<dbReference type="SUPFAM" id="SSF144232">
    <property type="entry name" value="HIT/MYND zinc finger-like"/>
    <property type="match status" value="1"/>
</dbReference>
<keyword evidence="2" id="KW-0690">Ribosome biogenesis</keyword>
<evidence type="ECO:0000256" key="3">
    <source>
        <dbReference type="ARBA" id="ARBA00022553"/>
    </source>
</evidence>
<evidence type="ECO:0000256" key="1">
    <source>
        <dbReference type="ARBA" id="ARBA00022499"/>
    </source>
</evidence>
<evidence type="ECO:0000256" key="5">
    <source>
        <dbReference type="ARBA" id="ARBA00022771"/>
    </source>
</evidence>
<keyword evidence="4" id="KW-0479">Metal-binding</keyword>
<evidence type="ECO:0000313" key="16">
    <source>
        <dbReference type="EMBL" id="CAG8433797.1"/>
    </source>
</evidence>
<dbReference type="GO" id="GO:0000463">
    <property type="term" value="P:maturation of LSU-rRNA from tricistronic rRNA transcript (SSU-rRNA, 5.8S rRNA, LSU-rRNA)"/>
    <property type="evidence" value="ECO:0007669"/>
    <property type="project" value="TreeGrafter"/>
</dbReference>
<keyword evidence="6" id="KW-0862">Zinc</keyword>
<name>A0A9N8YK56_9GLOM</name>
<keyword evidence="1" id="KW-1017">Isopeptide bond</keyword>
<dbReference type="Pfam" id="PF04438">
    <property type="entry name" value="zf-HIT"/>
    <property type="match status" value="1"/>
</dbReference>
<feature type="compositionally biased region" description="Polar residues" evidence="14">
    <location>
        <begin position="15"/>
        <end position="26"/>
    </location>
</feature>
<evidence type="ECO:0000256" key="14">
    <source>
        <dbReference type="SAM" id="MobiDB-lite"/>
    </source>
</evidence>
<comment type="function">
    <text evidence="8">Required for box C/D snoRNAs accumulation involved in snoRNA processing, snoRNA transport to the nucleolus and ribosome biogenesis.</text>
</comment>
<keyword evidence="3" id="KW-0597">Phosphoprotein</keyword>
<evidence type="ECO:0000313" key="17">
    <source>
        <dbReference type="Proteomes" id="UP000789706"/>
    </source>
</evidence>
<dbReference type="InterPro" id="IPR051639">
    <property type="entry name" value="BCD1"/>
</dbReference>
<evidence type="ECO:0000256" key="9">
    <source>
        <dbReference type="ARBA" id="ARBA00049654"/>
    </source>
</evidence>
<dbReference type="AlphaFoldDB" id="A0A9N8YK56"/>